<dbReference type="Proteomes" id="UP001500320">
    <property type="component" value="Unassembled WGS sequence"/>
</dbReference>
<feature type="region of interest" description="Disordered" evidence="1">
    <location>
        <begin position="207"/>
        <end position="236"/>
    </location>
</feature>
<name>A0ABP6N485_9ACTN</name>
<evidence type="ECO:0000313" key="4">
    <source>
        <dbReference type="Proteomes" id="UP001500320"/>
    </source>
</evidence>
<evidence type="ECO:0000313" key="3">
    <source>
        <dbReference type="EMBL" id="GAA3135981.1"/>
    </source>
</evidence>
<sequence length="236" mass="24663">MSSLIRLFVQHDLARLTESTVETFRPFYEDHFRPLVGEVVFANQHGNWRGDCCEQVAGLHDPGLNKYVAVAEIEDAVAGYAAWSVEPARGNGTVTHLAVSAEHRRHHVGTALCEHAFGEMWALGAEAVELGTGGDPTPSTHPPELSTRSSGALCSRSSSTTGGPDRILSGTARSRPVPGEGARRSGSVPEAASGVGRTHLIMMGVSFAAPNDDSDPGRSTDGTLSAPGGAPCGGRP</sequence>
<dbReference type="RefSeq" id="WP_344859579.1">
    <property type="nucleotide sequence ID" value="NZ_BAAAUT010000020.1"/>
</dbReference>
<dbReference type="CDD" id="cd04301">
    <property type="entry name" value="NAT_SF"/>
    <property type="match status" value="1"/>
</dbReference>
<gene>
    <name evidence="3" type="ORF">GCM10010466_28440</name>
</gene>
<organism evidence="3 4">
    <name type="scientific">Planomonospora alba</name>
    <dbReference type="NCBI Taxonomy" id="161354"/>
    <lineage>
        <taxon>Bacteria</taxon>
        <taxon>Bacillati</taxon>
        <taxon>Actinomycetota</taxon>
        <taxon>Actinomycetes</taxon>
        <taxon>Streptosporangiales</taxon>
        <taxon>Streptosporangiaceae</taxon>
        <taxon>Planomonospora</taxon>
    </lineage>
</organism>
<feature type="domain" description="N-acetyltransferase" evidence="2">
    <location>
        <begin position="3"/>
        <end position="208"/>
    </location>
</feature>
<dbReference type="EMBL" id="BAAAUT010000020">
    <property type="protein sequence ID" value="GAA3135981.1"/>
    <property type="molecule type" value="Genomic_DNA"/>
</dbReference>
<dbReference type="Gene3D" id="3.40.630.30">
    <property type="match status" value="1"/>
</dbReference>
<comment type="caution">
    <text evidence="3">The sequence shown here is derived from an EMBL/GenBank/DDBJ whole genome shotgun (WGS) entry which is preliminary data.</text>
</comment>
<protein>
    <recommendedName>
        <fullName evidence="2">N-acetyltransferase domain-containing protein</fullName>
    </recommendedName>
</protein>
<reference evidence="4" key="1">
    <citation type="journal article" date="2019" name="Int. J. Syst. Evol. Microbiol.">
        <title>The Global Catalogue of Microorganisms (GCM) 10K type strain sequencing project: providing services to taxonomists for standard genome sequencing and annotation.</title>
        <authorList>
            <consortium name="The Broad Institute Genomics Platform"/>
            <consortium name="The Broad Institute Genome Sequencing Center for Infectious Disease"/>
            <person name="Wu L."/>
            <person name="Ma J."/>
        </authorList>
    </citation>
    <scope>NUCLEOTIDE SEQUENCE [LARGE SCALE GENOMIC DNA]</scope>
    <source>
        <strain evidence="4">JCM 9373</strain>
    </source>
</reference>
<keyword evidence="4" id="KW-1185">Reference proteome</keyword>
<dbReference type="PROSITE" id="PS51186">
    <property type="entry name" value="GNAT"/>
    <property type="match status" value="1"/>
</dbReference>
<accession>A0ABP6N485</accession>
<dbReference type="InterPro" id="IPR000182">
    <property type="entry name" value="GNAT_dom"/>
</dbReference>
<evidence type="ECO:0000259" key="2">
    <source>
        <dbReference type="PROSITE" id="PS51186"/>
    </source>
</evidence>
<feature type="region of interest" description="Disordered" evidence="1">
    <location>
        <begin position="129"/>
        <end position="195"/>
    </location>
</feature>
<dbReference type="Pfam" id="PF00583">
    <property type="entry name" value="Acetyltransf_1"/>
    <property type="match status" value="1"/>
</dbReference>
<dbReference type="InterPro" id="IPR016181">
    <property type="entry name" value="Acyl_CoA_acyltransferase"/>
</dbReference>
<dbReference type="SUPFAM" id="SSF55729">
    <property type="entry name" value="Acyl-CoA N-acyltransferases (Nat)"/>
    <property type="match status" value="1"/>
</dbReference>
<feature type="compositionally biased region" description="Low complexity" evidence="1">
    <location>
        <begin position="146"/>
        <end position="161"/>
    </location>
</feature>
<evidence type="ECO:0000256" key="1">
    <source>
        <dbReference type="SAM" id="MobiDB-lite"/>
    </source>
</evidence>
<proteinExistence type="predicted"/>